<evidence type="ECO:0000256" key="1">
    <source>
        <dbReference type="SAM" id="MobiDB-lite"/>
    </source>
</evidence>
<protein>
    <submittedName>
        <fullName evidence="2">Uncharacterized protein</fullName>
    </submittedName>
</protein>
<organism evidence="2 3">
    <name type="scientific">Riccia sorocarpa</name>
    <dbReference type="NCBI Taxonomy" id="122646"/>
    <lineage>
        <taxon>Eukaryota</taxon>
        <taxon>Viridiplantae</taxon>
        <taxon>Streptophyta</taxon>
        <taxon>Embryophyta</taxon>
        <taxon>Marchantiophyta</taxon>
        <taxon>Marchantiopsida</taxon>
        <taxon>Marchantiidae</taxon>
        <taxon>Marchantiales</taxon>
        <taxon>Ricciaceae</taxon>
        <taxon>Riccia</taxon>
    </lineage>
</organism>
<dbReference type="Proteomes" id="UP001633002">
    <property type="component" value="Unassembled WGS sequence"/>
</dbReference>
<sequence>MSSRDETAVREIWSQANTLRHSIIKHHLSPSLAEKLEGEGLTVVENLTRTRMESLTSEAATSNADKSKIRQLWQQESSEGKREQQSKVECSEQHRLHAEEAVRLTSELITALQREEAAAATTTAQSLAEVMGKLKVSDWKWSNEQLSEPADLIQELKTVQSALSGILNELQVVEPGRYQTDEEIIGRTSAGLALYGLSFGGSAHPEGLGRKPSRPLLRQPEFCPLKSPAYGNQAIDMCFSSLEAASCFRSTVSSCGNSIAVELKASGWEFNAGGSRTRAQKYEANDQSAKTDAEIRYHLLPTKSFRIPKDQMRLSVEAENEARAKALTPSLMMVYDHVGLIWNLDSNGGGFGANFAVKKGKLSSGGTVQGKEQVNREQNVTVQIETDGPSITHYGLFAELLASNNQSWFIIDRAGTESLISIWEILKAYGSPQMDQAATLIRSAWLQQASQFARMKQIQGEIHRTLIDDFASVANLTLTGLEIAQDAEIKIMRQLDLLCSTDVSRLSKDDLAGRVASVLKNVFDYDHRCGHELFLTIVRGSKFRSFLVQLAEVEDQNKVQLVFQLLSAIFDAKTLQRLEHFDPPTILPAQVISAMKKAESVGTRVSDITNDRTQVLHVPNMDVHDMVLYLEEVIKSFRSQSVLDVNRLNQIVARILLQLVRQKRQSTNQNLRRPMLTVVEKYGWTEDGFLNHLTLESMEHLLREVKQVISPEFEDGIGVESFTDGPEGALDSPVFHDQDQEGLNYREWLVDRCVPDPAIDLEKHLMYLLKHRLEFPVKSIPAQRSKGFFGKFKKGTPMLSGSEEPSASCREVFPLHQISQKLAAQMDITARAELFQLLLERRFLVPFITSTRLREGVSERFHCDSTALSLVQTVIGEDEKKGQLVDSLATNQSCLRIAVLQLTAVKESKPRSNGSRSC</sequence>
<evidence type="ECO:0000313" key="2">
    <source>
        <dbReference type="EMBL" id="KAL3692418.1"/>
    </source>
</evidence>
<feature type="compositionally biased region" description="Basic and acidic residues" evidence="1">
    <location>
        <begin position="78"/>
        <end position="92"/>
    </location>
</feature>
<dbReference type="EMBL" id="JBJQOH010000003">
    <property type="protein sequence ID" value="KAL3692418.1"/>
    <property type="molecule type" value="Genomic_DNA"/>
</dbReference>
<dbReference type="AlphaFoldDB" id="A0ABD3HLD1"/>
<comment type="caution">
    <text evidence="2">The sequence shown here is derived from an EMBL/GenBank/DDBJ whole genome shotgun (WGS) entry which is preliminary data.</text>
</comment>
<feature type="compositionally biased region" description="Polar residues" evidence="1">
    <location>
        <begin position="55"/>
        <end position="64"/>
    </location>
</feature>
<feature type="region of interest" description="Disordered" evidence="1">
    <location>
        <begin position="55"/>
        <end position="92"/>
    </location>
</feature>
<keyword evidence="3" id="KW-1185">Reference proteome</keyword>
<proteinExistence type="predicted"/>
<evidence type="ECO:0000313" key="3">
    <source>
        <dbReference type="Proteomes" id="UP001633002"/>
    </source>
</evidence>
<name>A0ABD3HLD1_9MARC</name>
<accession>A0ABD3HLD1</accession>
<reference evidence="2 3" key="1">
    <citation type="submission" date="2024-09" db="EMBL/GenBank/DDBJ databases">
        <title>Chromosome-scale assembly of Riccia sorocarpa.</title>
        <authorList>
            <person name="Paukszto L."/>
        </authorList>
    </citation>
    <scope>NUCLEOTIDE SEQUENCE [LARGE SCALE GENOMIC DNA]</scope>
    <source>
        <strain evidence="2">LP-2024</strain>
        <tissue evidence="2">Aerial parts of the thallus</tissue>
    </source>
</reference>
<gene>
    <name evidence="2" type="ORF">R1sor_006069</name>
</gene>